<dbReference type="Pfam" id="PF00621">
    <property type="entry name" value="RhoGEF"/>
    <property type="match status" value="1"/>
</dbReference>
<feature type="region of interest" description="Disordered" evidence="7">
    <location>
        <begin position="1357"/>
        <end position="1392"/>
    </location>
</feature>
<dbReference type="InterPro" id="IPR035892">
    <property type="entry name" value="C2_domain_sf"/>
</dbReference>
<dbReference type="GO" id="GO:0004674">
    <property type="term" value="F:protein serine/threonine kinase activity"/>
    <property type="evidence" value="ECO:0007669"/>
    <property type="project" value="InterPro"/>
</dbReference>
<feature type="compositionally biased region" description="Polar residues" evidence="7">
    <location>
        <begin position="183"/>
        <end position="198"/>
    </location>
</feature>
<dbReference type="CDD" id="cd00160">
    <property type="entry name" value="RhoGEF"/>
    <property type="match status" value="1"/>
</dbReference>
<dbReference type="InterPro" id="IPR011993">
    <property type="entry name" value="PH-like_dom_sf"/>
</dbReference>
<dbReference type="Pfam" id="PF19057">
    <property type="entry name" value="PH_19"/>
    <property type="match status" value="1"/>
</dbReference>
<dbReference type="Pfam" id="PF00168">
    <property type="entry name" value="C2"/>
    <property type="match status" value="1"/>
</dbReference>
<dbReference type="InterPro" id="IPR036481">
    <property type="entry name" value="Bcr-Abl_oncoprot_oligo_sf"/>
</dbReference>
<evidence type="ECO:0000256" key="4">
    <source>
        <dbReference type="ARBA" id="ARBA00022658"/>
    </source>
</evidence>
<dbReference type="Gene3D" id="1.10.555.10">
    <property type="entry name" value="Rho GTPase activation protein"/>
    <property type="match status" value="1"/>
</dbReference>
<dbReference type="PANTHER" id="PTHR23182:SF1">
    <property type="entry name" value="RHO GTPASE ACTIVATING PROTEIN AT 1A, ISOFORM E"/>
    <property type="match status" value="1"/>
</dbReference>
<dbReference type="Gene3D" id="2.30.29.30">
    <property type="entry name" value="Pleckstrin-homology domain (PH domain)/Phosphotyrosine-binding domain (PTB)"/>
    <property type="match status" value="1"/>
</dbReference>
<feature type="region of interest" description="Disordered" evidence="7">
    <location>
        <begin position="365"/>
        <end position="439"/>
    </location>
</feature>
<keyword evidence="6" id="KW-0966">Cell projection</keyword>
<dbReference type="InterPro" id="IPR000219">
    <property type="entry name" value="DH_dom"/>
</dbReference>
<dbReference type="GO" id="GO:0005096">
    <property type="term" value="F:GTPase activator activity"/>
    <property type="evidence" value="ECO:0007669"/>
    <property type="project" value="UniProtKB-KW"/>
</dbReference>
<dbReference type="SUPFAM" id="SSF69036">
    <property type="entry name" value="Bcr-Abl oncoprotein oligomerization domain"/>
    <property type="match status" value="1"/>
</dbReference>
<dbReference type="InterPro" id="IPR035899">
    <property type="entry name" value="DBL_dom_sf"/>
</dbReference>
<evidence type="ECO:0000313" key="12">
    <source>
        <dbReference type="EMBL" id="CAB3219663.1"/>
    </source>
</evidence>
<feature type="compositionally biased region" description="Polar residues" evidence="7">
    <location>
        <begin position="126"/>
        <end position="136"/>
    </location>
</feature>
<feature type="region of interest" description="Disordered" evidence="7">
    <location>
        <begin position="1427"/>
        <end position="1467"/>
    </location>
</feature>
<proteinExistence type="evidence at transcript level"/>
<dbReference type="SMART" id="SM00239">
    <property type="entry name" value="C2"/>
    <property type="match status" value="1"/>
</dbReference>
<evidence type="ECO:0000256" key="3">
    <source>
        <dbReference type="ARBA" id="ARBA00022468"/>
    </source>
</evidence>
<dbReference type="GO" id="GO:0016020">
    <property type="term" value="C:membrane"/>
    <property type="evidence" value="ECO:0007669"/>
    <property type="project" value="TreeGrafter"/>
</dbReference>
<evidence type="ECO:0000259" key="8">
    <source>
        <dbReference type="PROSITE" id="PS50003"/>
    </source>
</evidence>
<dbReference type="InterPro" id="IPR000008">
    <property type="entry name" value="C2_dom"/>
</dbReference>
<dbReference type="Gene3D" id="4.10.280.30">
    <property type="entry name" value="Bcr-Abl oncoprotein oligomerisation domain"/>
    <property type="match status" value="1"/>
</dbReference>
<dbReference type="PROSITE" id="PS50238">
    <property type="entry name" value="RHOGAP"/>
    <property type="match status" value="1"/>
</dbReference>
<dbReference type="SUPFAM" id="SSF49562">
    <property type="entry name" value="C2 domain (Calcium/lipid-binding domain, CaLB)"/>
    <property type="match status" value="1"/>
</dbReference>
<feature type="compositionally biased region" description="Polar residues" evidence="7">
    <location>
        <begin position="108"/>
        <end position="119"/>
    </location>
</feature>
<feature type="region of interest" description="Disordered" evidence="7">
    <location>
        <begin position="106"/>
        <end position="142"/>
    </location>
</feature>
<evidence type="ECO:0000256" key="6">
    <source>
        <dbReference type="ARBA" id="ARBA00023273"/>
    </source>
</evidence>
<keyword evidence="3" id="KW-0343">GTPase activation</keyword>
<dbReference type="Gene3D" id="2.60.40.150">
    <property type="entry name" value="C2 domain"/>
    <property type="match status" value="1"/>
</dbReference>
<dbReference type="SMART" id="SM00325">
    <property type="entry name" value="RhoGEF"/>
    <property type="match status" value="1"/>
</dbReference>
<dbReference type="PANTHER" id="PTHR23182">
    <property type="entry name" value="BREAKPOINT CLUSTER REGION PROTEIN BCR"/>
    <property type="match status" value="1"/>
</dbReference>
<dbReference type="InterPro" id="IPR015123">
    <property type="entry name" value="Bcr-Abl_oncoprot_oligo"/>
</dbReference>
<dbReference type="InterPro" id="IPR001331">
    <property type="entry name" value="GDS_CDC24_CS"/>
</dbReference>
<dbReference type="Pfam" id="PF00620">
    <property type="entry name" value="RhoGAP"/>
    <property type="match status" value="1"/>
</dbReference>
<accession>A0A6F9D5E1</accession>
<dbReference type="PROSITE" id="PS50004">
    <property type="entry name" value="C2"/>
    <property type="match status" value="1"/>
</dbReference>
<keyword evidence="4" id="KW-0344">Guanine-nucleotide releasing factor</keyword>
<feature type="domain" description="Rho-GAP" evidence="11">
    <location>
        <begin position="1139"/>
        <end position="1329"/>
    </location>
</feature>
<dbReference type="CDD" id="cd01228">
    <property type="entry name" value="PH_BCR-related"/>
    <property type="match status" value="1"/>
</dbReference>
<feature type="compositionally biased region" description="Basic and acidic residues" evidence="7">
    <location>
        <begin position="394"/>
        <end position="416"/>
    </location>
</feature>
<evidence type="ECO:0000256" key="1">
    <source>
        <dbReference type="ARBA" id="ARBA00004489"/>
    </source>
</evidence>
<feature type="region of interest" description="Disordered" evidence="7">
    <location>
        <begin position="177"/>
        <end position="205"/>
    </location>
</feature>
<dbReference type="GO" id="GO:0043197">
    <property type="term" value="C:dendritic spine"/>
    <property type="evidence" value="ECO:0007669"/>
    <property type="project" value="UniProtKB-SubCell"/>
</dbReference>
<gene>
    <name evidence="12" type="primary">Abr</name>
</gene>
<dbReference type="PROSITE" id="PS50010">
    <property type="entry name" value="DH_2"/>
    <property type="match status" value="1"/>
</dbReference>
<reference evidence="12" key="1">
    <citation type="submission" date="2020-04" db="EMBL/GenBank/DDBJ databases">
        <authorList>
            <person name="Neveu A P."/>
        </authorList>
    </citation>
    <scope>NUCLEOTIDE SEQUENCE</scope>
    <source>
        <tissue evidence="12">Whole embryo</tissue>
    </source>
</reference>
<name>A0A6F9D5E1_9ASCI</name>
<keyword evidence="5" id="KW-0770">Synapse</keyword>
<evidence type="ECO:0000256" key="5">
    <source>
        <dbReference type="ARBA" id="ARBA00023018"/>
    </source>
</evidence>
<dbReference type="GO" id="GO:0035556">
    <property type="term" value="P:intracellular signal transduction"/>
    <property type="evidence" value="ECO:0007669"/>
    <property type="project" value="InterPro"/>
</dbReference>
<dbReference type="InterPro" id="IPR001849">
    <property type="entry name" value="PH_domain"/>
</dbReference>
<dbReference type="PROSITE" id="PS50003">
    <property type="entry name" value="PH_DOMAIN"/>
    <property type="match status" value="1"/>
</dbReference>
<evidence type="ECO:0000259" key="10">
    <source>
        <dbReference type="PROSITE" id="PS50010"/>
    </source>
</evidence>
<feature type="compositionally biased region" description="Polar residues" evidence="7">
    <location>
        <begin position="1357"/>
        <end position="1374"/>
    </location>
</feature>
<dbReference type="SMART" id="SM00324">
    <property type="entry name" value="RhoGAP"/>
    <property type="match status" value="1"/>
</dbReference>
<feature type="region of interest" description="Disordered" evidence="7">
    <location>
        <begin position="849"/>
        <end position="902"/>
    </location>
</feature>
<dbReference type="SMART" id="SM00233">
    <property type="entry name" value="PH"/>
    <property type="match status" value="1"/>
</dbReference>
<dbReference type="GO" id="GO:0030424">
    <property type="term" value="C:axon"/>
    <property type="evidence" value="ECO:0007669"/>
    <property type="project" value="UniProtKB-SubCell"/>
</dbReference>
<dbReference type="SUPFAM" id="SSF50729">
    <property type="entry name" value="PH domain-like"/>
    <property type="match status" value="1"/>
</dbReference>
<evidence type="ECO:0000259" key="11">
    <source>
        <dbReference type="PROSITE" id="PS50238"/>
    </source>
</evidence>
<evidence type="ECO:0000259" key="9">
    <source>
        <dbReference type="PROSITE" id="PS50004"/>
    </source>
</evidence>
<dbReference type="CDD" id="cd08686">
    <property type="entry name" value="C2_ABR"/>
    <property type="match status" value="1"/>
</dbReference>
<protein>
    <submittedName>
        <fullName evidence="12">Active breakpoint cluster region-related protein</fullName>
    </submittedName>
</protein>
<dbReference type="InterPro" id="IPR000198">
    <property type="entry name" value="RhoGAP_dom"/>
</dbReference>
<feature type="domain" description="DH" evidence="10">
    <location>
        <begin position="571"/>
        <end position="762"/>
    </location>
</feature>
<evidence type="ECO:0000256" key="2">
    <source>
        <dbReference type="ARBA" id="ARBA00004552"/>
    </source>
</evidence>
<dbReference type="Pfam" id="PF09036">
    <property type="entry name" value="Bcr-Abl_Oligo"/>
    <property type="match status" value="1"/>
</dbReference>
<dbReference type="SUPFAM" id="SSF48065">
    <property type="entry name" value="DBL homology domain (DH-domain)"/>
    <property type="match status" value="1"/>
</dbReference>
<dbReference type="GO" id="GO:0005085">
    <property type="term" value="F:guanyl-nucleotide exchange factor activity"/>
    <property type="evidence" value="ECO:0007669"/>
    <property type="project" value="UniProtKB-KW"/>
</dbReference>
<dbReference type="SUPFAM" id="SSF48350">
    <property type="entry name" value="GTPase activation domain, GAP"/>
    <property type="match status" value="1"/>
</dbReference>
<feature type="domain" description="C2" evidence="9">
    <location>
        <begin position="980"/>
        <end position="1105"/>
    </location>
</feature>
<comment type="subcellular location">
    <subcellularLocation>
        <location evidence="1">Cell projection</location>
        <location evidence="1">Axon</location>
    </subcellularLocation>
    <subcellularLocation>
        <location evidence="2">Cell projection</location>
        <location evidence="2">Dendritic spine</location>
    </subcellularLocation>
</comment>
<dbReference type="InterPro" id="IPR037769">
    <property type="entry name" value="Abr/Bcr"/>
</dbReference>
<organism evidence="12">
    <name type="scientific">Phallusia mammillata</name>
    <dbReference type="NCBI Taxonomy" id="59560"/>
    <lineage>
        <taxon>Eukaryota</taxon>
        <taxon>Metazoa</taxon>
        <taxon>Chordata</taxon>
        <taxon>Tunicata</taxon>
        <taxon>Ascidiacea</taxon>
        <taxon>Phlebobranchia</taxon>
        <taxon>Ascidiidae</taxon>
        <taxon>Phallusia</taxon>
    </lineage>
</organism>
<feature type="region of interest" description="Disordered" evidence="7">
    <location>
        <begin position="493"/>
        <end position="532"/>
    </location>
</feature>
<dbReference type="PROSITE" id="PS00741">
    <property type="entry name" value="DH_1"/>
    <property type="match status" value="1"/>
</dbReference>
<dbReference type="EMBL" id="LR782630">
    <property type="protein sequence ID" value="CAB3219663.1"/>
    <property type="molecule type" value="mRNA"/>
</dbReference>
<feature type="compositionally biased region" description="Basic and acidic residues" evidence="7">
    <location>
        <begin position="1375"/>
        <end position="1385"/>
    </location>
</feature>
<feature type="domain" description="PH" evidence="8">
    <location>
        <begin position="786"/>
        <end position="955"/>
    </location>
</feature>
<dbReference type="Gene3D" id="1.20.900.10">
    <property type="entry name" value="Dbl homology (DH) domain"/>
    <property type="match status" value="1"/>
</dbReference>
<sequence>MASDTEAFLSDWNEKFPGVDPPNVKFGNLEEAEKNLAKCKALIRNLEEKLNQEKFHLIFLQTYLASKKRAYIGDKFGYTRSMSSSVGSEQDEQAPVANEVASHDLAPETTNTPHEQSNGQKDDNTSQENHVLTNPAQPFPVAKPLARMRQAGSDEKTSQNRLSKVLENVKMFEAQATRETKEQPTANSSFETTSTFPPRSSLRGKRSSYLQVWECQTGADKEQNVEKPANTKFTVKNDNQTPVDGELDAAALAMVGGGGGGKNKSHPEASQRRKDYVEVWTCNTGSQMSMDMYQDEHDDCSQSSPSLTLLTEDEENIQDYDLNDIDMTDGYGKRHYTMAGSDVKLRSNSSGRADQMTNRMTWPASAHGFENNEGNMDGDLDHADMGSIDLSDLENEHSTDSQHSEGSRHDSLDSFPDHNQNVSEGKSFPEISPLHNLRRARTTNERMSVAYSAYSGWSDDDRLIADRTSMLSIQSTEFSDEDRESNEGTLDHLEVTDANMKTELGSTGSPVFARPKQDENEQTATENHESPAVVVTAAPDESHDSPKNEAVSDMVDYQKVRSIAEAEKLRMRRWVLSSVLDNEEAYLQYLNTLLLYMKPLKATIGTSQPVMSAQDFDAVFFRVPELHDLHATFYQKLKPKLDVWSADTTVGDQFKKLLSKLNLYGDYLNNYKRAQHTVEKCAKENEQFAKIIESMKVQSRGSKDSESVSLIKVLYKPVERVMRTTLVLQDLLKHTPHRHPDYHVLRQVLKQAQGFLERINSTSSSSYKPRRVPSSAAAAARSADRELVKDGFLVEVASDGSRKLRHCFLYNDLLLCTKQKSTAGVFHNKDSYECKWYIPLADLSFHPKEDSDAIPDVPATSEDELREMSNRAQQTKREIARERKRNKKEQRGSPVRSRQEERLRKKLAEQEGRIILAAPDLPLRIYHMQGKSYMLLMSSDYERVEWTEAIMKQQETCFKSFSLTSLEVNALLSACVRLRKMNNVGSMLIKDDEDLLCGYLNVTIHSGQGFLRACNPYCTLEVDSFGQFQTKAKTRPCRDTNLPVWDEEFEIDLDGAQTLRILCYDRARDASAGAGYDDDVLIAKGKVGLIQESLRARGEWKEECVLMNEISIRVSVKFMPREHSLQRLPSKKANGTFGVKIDVVAKRESSGIPGIVKKCVAEVERRGMNEVGIYRVSGVASEIQALKASFDTNRKDVTMLLGEVDINAVAGVLKLYFRELPEPLFTDSRYNEFVEASALKDPETKDRTIVRLISDLPTANYKTLHYLREHLVNVSNNESVNKMNLHNLATVFGPTLLRPAEEKAVPFMSPTAGMLNALRLDVHYQMDVLLYCLEMNDLPTYEAMKSGPVADIKRPLSQSSENLTQQSSDSSPTHPQDKTKPKDSRSSLSRSATVDVIGAPSAISAKTVVPAPSSVQRYHPYEEITIGQFKSSVKPPVSRKPSAGPKPKPAPRRSSLMKPTQPVVTDL</sequence>
<dbReference type="InterPro" id="IPR008936">
    <property type="entry name" value="Rho_GTPase_activation_prot"/>
</dbReference>
<feature type="compositionally biased region" description="Low complexity" evidence="7">
    <location>
        <begin position="1430"/>
        <end position="1445"/>
    </location>
</feature>
<evidence type="ECO:0000256" key="7">
    <source>
        <dbReference type="SAM" id="MobiDB-lite"/>
    </source>
</evidence>